<gene>
    <name evidence="2" type="ORF">NP233_g8524</name>
</gene>
<feature type="compositionally biased region" description="Basic and acidic residues" evidence="1">
    <location>
        <begin position="8"/>
        <end position="37"/>
    </location>
</feature>
<feature type="region of interest" description="Disordered" evidence="1">
    <location>
        <begin position="167"/>
        <end position="194"/>
    </location>
</feature>
<reference evidence="2" key="1">
    <citation type="submission" date="2022-07" db="EMBL/GenBank/DDBJ databases">
        <title>Genome Sequence of Leucocoprinus birnbaumii.</title>
        <authorList>
            <person name="Buettner E."/>
        </authorList>
    </citation>
    <scope>NUCLEOTIDE SEQUENCE</scope>
    <source>
        <strain evidence="2">VT141</strain>
    </source>
</reference>
<feature type="compositionally biased region" description="Basic and acidic residues" evidence="1">
    <location>
        <begin position="106"/>
        <end position="128"/>
    </location>
</feature>
<feature type="region of interest" description="Disordered" evidence="1">
    <location>
        <begin position="1"/>
        <end position="153"/>
    </location>
</feature>
<dbReference type="Proteomes" id="UP001213000">
    <property type="component" value="Unassembled WGS sequence"/>
</dbReference>
<protein>
    <submittedName>
        <fullName evidence="2">Uncharacterized protein</fullName>
    </submittedName>
</protein>
<organism evidence="2 3">
    <name type="scientific">Leucocoprinus birnbaumii</name>
    <dbReference type="NCBI Taxonomy" id="56174"/>
    <lineage>
        <taxon>Eukaryota</taxon>
        <taxon>Fungi</taxon>
        <taxon>Dikarya</taxon>
        <taxon>Basidiomycota</taxon>
        <taxon>Agaricomycotina</taxon>
        <taxon>Agaricomycetes</taxon>
        <taxon>Agaricomycetidae</taxon>
        <taxon>Agaricales</taxon>
        <taxon>Agaricineae</taxon>
        <taxon>Agaricaceae</taxon>
        <taxon>Leucocoprinus</taxon>
    </lineage>
</organism>
<dbReference type="AlphaFoldDB" id="A0AAD5VM90"/>
<evidence type="ECO:0000313" key="2">
    <source>
        <dbReference type="EMBL" id="KAJ3564081.1"/>
    </source>
</evidence>
<dbReference type="EMBL" id="JANIEX010000695">
    <property type="protein sequence ID" value="KAJ3564081.1"/>
    <property type="molecule type" value="Genomic_DNA"/>
</dbReference>
<sequence length="409" mass="46405">MASQKAKKSGEKEKERVEKAKKKVAEAGRDACKKQDNCRTVINEPPKPSVPIPRQTRLCPNDQPATSSETATNSVKKAQEAGPETSSSEDNMGVDEVAPAAKKSKPGLDDHNEVDKDILDLEANERGKRSVNQVMPPINQPSHLKKKKKSTEVPSRLAIGWENTEITHPPLSRRRDTKNKGLISDNEDDKQKLTKLTVKDQNNKKKKCDHAAHEDLRPDVEDTYLKKVLPIIFDQLGQIYPWTQLSDSAITKIWNQVFDFSHHIDHKSKNTQKKREFNQLRELITHDASNNWTVRIYQRAQEAVEDFLKKQTDGSDTEKMALVQLQLGGNNLEEWKKTEKKESNPFIWGTSAEVGWDGHTLEDLYKTPLILHPFSAHLEMASGLSKNEYCFCKKPWAVIVISLQAVSYL</sequence>
<comment type="caution">
    <text evidence="2">The sequence shown here is derived from an EMBL/GenBank/DDBJ whole genome shotgun (WGS) entry which is preliminary data.</text>
</comment>
<accession>A0AAD5VM90</accession>
<proteinExistence type="predicted"/>
<keyword evidence="3" id="KW-1185">Reference proteome</keyword>
<evidence type="ECO:0000313" key="3">
    <source>
        <dbReference type="Proteomes" id="UP001213000"/>
    </source>
</evidence>
<feature type="compositionally biased region" description="Polar residues" evidence="1">
    <location>
        <begin position="63"/>
        <end position="76"/>
    </location>
</feature>
<name>A0AAD5VM90_9AGAR</name>
<evidence type="ECO:0000256" key="1">
    <source>
        <dbReference type="SAM" id="MobiDB-lite"/>
    </source>
</evidence>